<feature type="transmembrane region" description="Helical" evidence="1">
    <location>
        <begin position="12"/>
        <end position="33"/>
    </location>
</feature>
<dbReference type="InterPro" id="IPR003675">
    <property type="entry name" value="Rce1/LyrA-like_dom"/>
</dbReference>
<keyword evidence="3" id="KW-0378">Hydrolase</keyword>
<gene>
    <name evidence="3" type="ORF">E2R66_26230</name>
</gene>
<feature type="transmembrane region" description="Helical" evidence="1">
    <location>
        <begin position="88"/>
        <end position="114"/>
    </location>
</feature>
<protein>
    <submittedName>
        <fullName evidence="3">CPBP family intramembrane metalloprotease</fullName>
    </submittedName>
</protein>
<dbReference type="OrthoDB" id="9779573at2"/>
<keyword evidence="1" id="KW-0812">Transmembrane</keyword>
<dbReference type="GO" id="GO:0006508">
    <property type="term" value="P:proteolysis"/>
    <property type="evidence" value="ECO:0007669"/>
    <property type="project" value="UniProtKB-KW"/>
</dbReference>
<keyword evidence="3" id="KW-0645">Protease</keyword>
<dbReference type="RefSeq" id="WP_133236508.1">
    <property type="nucleotide sequence ID" value="NZ_SOZE01000047.1"/>
</dbReference>
<sequence length="231" mass="26186">MLSTATKGNPQRIAVAKGFVIVTLLFFAIAQVNHLFVSVTGMTEWSAGMFTISRCFYWLWLGCIYLYVTRVEQQPLLLWPEKSYGVGFYLASVFGIIFTLGIGNVAITYALYFAGLYKTNEAVLGLGQFSLLLKIFISLTAGIVEELVMRGYLMPRLQLFFRKSYWPVIISSILFGIAHARWGTLANVLVPMFIGFIFACHYQKYRNIRVLICCHFAWDMISLLMLPHGGE</sequence>
<feature type="transmembrane region" description="Helical" evidence="1">
    <location>
        <begin position="184"/>
        <end position="201"/>
    </location>
</feature>
<keyword evidence="4" id="KW-1185">Reference proteome</keyword>
<dbReference type="AlphaFoldDB" id="A0A4Y8S2W5"/>
<proteinExistence type="predicted"/>
<feature type="domain" description="CAAX prenyl protease 2/Lysostaphin resistance protein A-like" evidence="2">
    <location>
        <begin position="130"/>
        <end position="221"/>
    </location>
</feature>
<reference evidence="3 4" key="1">
    <citation type="journal article" date="2017" name="Int. J. Syst. Evol. Microbiol.">
        <title>Mucilaginibacterpsychrotolerans sp. nov., isolated from peatlands.</title>
        <authorList>
            <person name="Deng Y."/>
            <person name="Shen L."/>
            <person name="Xu B."/>
            <person name="Liu Y."/>
            <person name="Gu Z."/>
            <person name="Liu H."/>
            <person name="Zhou Y."/>
        </authorList>
    </citation>
    <scope>NUCLEOTIDE SEQUENCE [LARGE SCALE GENOMIC DNA]</scope>
    <source>
        <strain evidence="3 4">NH7-4</strain>
    </source>
</reference>
<name>A0A4Y8S2W5_9SPHI</name>
<evidence type="ECO:0000256" key="1">
    <source>
        <dbReference type="SAM" id="Phobius"/>
    </source>
</evidence>
<dbReference type="GO" id="GO:0004175">
    <property type="term" value="F:endopeptidase activity"/>
    <property type="evidence" value="ECO:0007669"/>
    <property type="project" value="UniProtKB-ARBA"/>
</dbReference>
<keyword evidence="1" id="KW-1133">Transmembrane helix</keyword>
<evidence type="ECO:0000313" key="4">
    <source>
        <dbReference type="Proteomes" id="UP000297540"/>
    </source>
</evidence>
<organism evidence="3 4">
    <name type="scientific">Mucilaginibacter psychrotolerans</name>
    <dbReference type="NCBI Taxonomy" id="1524096"/>
    <lineage>
        <taxon>Bacteria</taxon>
        <taxon>Pseudomonadati</taxon>
        <taxon>Bacteroidota</taxon>
        <taxon>Sphingobacteriia</taxon>
        <taxon>Sphingobacteriales</taxon>
        <taxon>Sphingobacteriaceae</taxon>
        <taxon>Mucilaginibacter</taxon>
    </lineage>
</organism>
<accession>A0A4Y8S2W5</accession>
<comment type="caution">
    <text evidence="3">The sequence shown here is derived from an EMBL/GenBank/DDBJ whole genome shotgun (WGS) entry which is preliminary data.</text>
</comment>
<evidence type="ECO:0000259" key="2">
    <source>
        <dbReference type="Pfam" id="PF02517"/>
    </source>
</evidence>
<dbReference type="EMBL" id="SOZE01000047">
    <property type="protein sequence ID" value="TFF33359.1"/>
    <property type="molecule type" value="Genomic_DNA"/>
</dbReference>
<dbReference type="GO" id="GO:0008237">
    <property type="term" value="F:metallopeptidase activity"/>
    <property type="evidence" value="ECO:0007669"/>
    <property type="project" value="UniProtKB-KW"/>
</dbReference>
<keyword evidence="1" id="KW-0472">Membrane</keyword>
<keyword evidence="3" id="KW-0482">Metalloprotease</keyword>
<dbReference type="GO" id="GO:0080120">
    <property type="term" value="P:CAAX-box protein maturation"/>
    <property type="evidence" value="ECO:0007669"/>
    <property type="project" value="UniProtKB-ARBA"/>
</dbReference>
<evidence type="ECO:0000313" key="3">
    <source>
        <dbReference type="EMBL" id="TFF33359.1"/>
    </source>
</evidence>
<dbReference type="Proteomes" id="UP000297540">
    <property type="component" value="Unassembled WGS sequence"/>
</dbReference>
<feature type="transmembrane region" description="Helical" evidence="1">
    <location>
        <begin position="45"/>
        <end position="68"/>
    </location>
</feature>
<feature type="transmembrane region" description="Helical" evidence="1">
    <location>
        <begin position="160"/>
        <end position="178"/>
    </location>
</feature>
<feature type="transmembrane region" description="Helical" evidence="1">
    <location>
        <begin position="126"/>
        <end position="148"/>
    </location>
</feature>
<dbReference type="Pfam" id="PF02517">
    <property type="entry name" value="Rce1-like"/>
    <property type="match status" value="1"/>
</dbReference>